<dbReference type="InterPro" id="IPR020904">
    <property type="entry name" value="Sc_DH/Rdtase_CS"/>
</dbReference>
<evidence type="ECO:0000256" key="1">
    <source>
        <dbReference type="ARBA" id="ARBA00006484"/>
    </source>
</evidence>
<dbReference type="EMBL" id="VSSR01000029">
    <property type="protein sequence ID" value="TYL83362.1"/>
    <property type="molecule type" value="Genomic_DNA"/>
</dbReference>
<dbReference type="CDD" id="cd05233">
    <property type="entry name" value="SDR_c"/>
    <property type="match status" value="1"/>
</dbReference>
<reference evidence="2 3" key="1">
    <citation type="submission" date="2019-08" db="EMBL/GenBank/DDBJ databases">
        <title>Bradyrhizobium hipponensis sp. nov., a rhizobium isolated from a Lupinus angustifolius root nodule in Tunisia.</title>
        <authorList>
            <person name="Off K."/>
            <person name="Rejili M."/>
            <person name="Mars M."/>
            <person name="Brachmann A."/>
            <person name="Marin M."/>
        </authorList>
    </citation>
    <scope>NUCLEOTIDE SEQUENCE [LARGE SCALE GENOMIC DNA]</scope>
    <source>
        <strain evidence="2 3">CTAW11</strain>
    </source>
</reference>
<keyword evidence="3" id="KW-1185">Reference proteome</keyword>
<dbReference type="PANTHER" id="PTHR43975">
    <property type="entry name" value="ZGC:101858"/>
    <property type="match status" value="1"/>
</dbReference>
<dbReference type="PROSITE" id="PS00061">
    <property type="entry name" value="ADH_SHORT"/>
    <property type="match status" value="1"/>
</dbReference>
<dbReference type="PANTHER" id="PTHR43975:SF2">
    <property type="entry name" value="EG:BACR7A4.14 PROTEIN-RELATED"/>
    <property type="match status" value="1"/>
</dbReference>
<comment type="caution">
    <text evidence="2">The sequence shown here is derived from an EMBL/GenBank/DDBJ whole genome shotgun (WGS) entry which is preliminary data.</text>
</comment>
<dbReference type="PRINTS" id="PR00080">
    <property type="entry name" value="SDRFAMILY"/>
</dbReference>
<keyword evidence="2" id="KW-0560">Oxidoreductase</keyword>
<evidence type="ECO:0000313" key="2">
    <source>
        <dbReference type="EMBL" id="TYL83362.1"/>
    </source>
</evidence>
<dbReference type="EC" id="1.1.1.47" evidence="2"/>
<name>A0A5S4WRX8_9BRAD</name>
<dbReference type="PRINTS" id="PR00081">
    <property type="entry name" value="GDHRDH"/>
</dbReference>
<dbReference type="Pfam" id="PF13561">
    <property type="entry name" value="adh_short_C2"/>
    <property type="match status" value="1"/>
</dbReference>
<dbReference type="OrthoDB" id="5457012at2"/>
<dbReference type="InterPro" id="IPR036291">
    <property type="entry name" value="NAD(P)-bd_dom_sf"/>
</dbReference>
<dbReference type="GO" id="GO:0047936">
    <property type="term" value="F:glucose 1-dehydrogenase [NAD(P)+] activity"/>
    <property type="evidence" value="ECO:0007669"/>
    <property type="project" value="UniProtKB-EC"/>
</dbReference>
<dbReference type="Proteomes" id="UP000324853">
    <property type="component" value="Unassembled WGS sequence"/>
</dbReference>
<dbReference type="SUPFAM" id="SSF51735">
    <property type="entry name" value="NAD(P)-binding Rossmann-fold domains"/>
    <property type="match status" value="1"/>
</dbReference>
<protein>
    <submittedName>
        <fullName evidence="2">Glucose 1-dehydrogenase</fullName>
        <ecNumber evidence="2">1.1.1.47</ecNumber>
    </submittedName>
</protein>
<gene>
    <name evidence="2" type="ORF">FXB38_19100</name>
</gene>
<dbReference type="InterPro" id="IPR002347">
    <property type="entry name" value="SDR_fam"/>
</dbReference>
<proteinExistence type="inferred from homology"/>
<sequence>MDAKRVVRRADAGASQMSERFHGKVIIVTGAPSGIGEATARRFVAEGAKVAMVDRNKDLLEKVAKSLPVDKTMAHGADVSDSKAVDRMVAAVLERFGRLDVIVNNAGVHEGGDVAAITDDKWRNVMAIDVDGVFYGCRAALPHLEKTNGSIVNTASVSGTGGDWGMSPYNAAKGAVVNLTRALALDFGKKGVRVNAVCPSLTRTGMTEDMMDDKKLLAKFAERIPLGRVCEPKEVAAVIAFLASEDASFMTGANVAVDGGVSASNGQPPQE</sequence>
<comment type="similarity">
    <text evidence="1">Belongs to the short-chain dehydrogenases/reductases (SDR) family.</text>
</comment>
<evidence type="ECO:0000313" key="3">
    <source>
        <dbReference type="Proteomes" id="UP000324853"/>
    </source>
</evidence>
<accession>A0A5S4WRX8</accession>
<dbReference type="FunFam" id="3.40.50.720:FF:000084">
    <property type="entry name" value="Short-chain dehydrogenase reductase"/>
    <property type="match status" value="1"/>
</dbReference>
<dbReference type="NCBIfam" id="NF005559">
    <property type="entry name" value="PRK07231.1"/>
    <property type="match status" value="1"/>
</dbReference>
<dbReference type="Gene3D" id="3.40.50.720">
    <property type="entry name" value="NAD(P)-binding Rossmann-like Domain"/>
    <property type="match status" value="1"/>
</dbReference>
<organism evidence="2 3">
    <name type="scientific">Bradyrhizobium cytisi</name>
    <dbReference type="NCBI Taxonomy" id="515489"/>
    <lineage>
        <taxon>Bacteria</taxon>
        <taxon>Pseudomonadati</taxon>
        <taxon>Pseudomonadota</taxon>
        <taxon>Alphaproteobacteria</taxon>
        <taxon>Hyphomicrobiales</taxon>
        <taxon>Nitrobacteraceae</taxon>
        <taxon>Bradyrhizobium</taxon>
    </lineage>
</organism>
<dbReference type="AlphaFoldDB" id="A0A5S4WRX8"/>